<feature type="binding site" evidence="7">
    <location>
        <position position="154"/>
    </location>
    <ligand>
        <name>substrate</name>
    </ligand>
</feature>
<dbReference type="PROSITE" id="PS00906">
    <property type="entry name" value="UROD_1"/>
    <property type="match status" value="1"/>
</dbReference>
<dbReference type="PANTHER" id="PTHR21091:SF169">
    <property type="entry name" value="UROPORPHYRINOGEN DECARBOXYLASE"/>
    <property type="match status" value="1"/>
</dbReference>
<dbReference type="RefSeq" id="WP_311369710.1">
    <property type="nucleotide sequence ID" value="NZ_JAVRHX010000005.1"/>
</dbReference>
<sequence>MTKLKNDRYLRALLKQPVDHTPVWMMRQAGRYLPEYKAIRAEAGDFMALCTNPELACEVTLQPLRRFKLDAAILFSDILTIPDAMGLGLYFETGEGPKFEKTIQTAQDVQKLPVPDPELSLKYVMDAVRTIRKNLQGQVPLIGFSGSPWTLATYMVEGGSSKAFTKIKKMAFAEPQVLHALLDKLADSVILYLNAQIAAGAQSVMIFDTWGGVLSPRDYKLFSLQYMEKIVSGLTREYEGNKVPVTLFTKNGGMWLESIAATGCDAVGLDWTIDIANAKARVGDKVALQGNMDPSILYAPKERIEQEVTDILAGFGKGTGHVFNLGHGIHLDVPPDHAGYFVDAVHKYSRQYHA</sequence>
<evidence type="ECO:0000259" key="11">
    <source>
        <dbReference type="PROSITE" id="PS00907"/>
    </source>
</evidence>
<feature type="binding site" evidence="7">
    <location>
        <position position="209"/>
    </location>
    <ligand>
        <name>substrate</name>
    </ligand>
</feature>
<dbReference type="Pfam" id="PF01208">
    <property type="entry name" value="URO-D"/>
    <property type="match status" value="1"/>
</dbReference>
<evidence type="ECO:0000313" key="12">
    <source>
        <dbReference type="EMBL" id="MDT0596189.1"/>
    </source>
</evidence>
<reference evidence="12 13" key="1">
    <citation type="submission" date="2023-09" db="EMBL/GenBank/DDBJ databases">
        <authorList>
            <person name="Rey-Velasco X."/>
        </authorList>
    </citation>
    <scope>NUCLEOTIDE SEQUENCE [LARGE SCALE GENOMIC DNA]</scope>
    <source>
        <strain evidence="12 13">P117</strain>
    </source>
</reference>
<evidence type="ECO:0000256" key="2">
    <source>
        <dbReference type="ARBA" id="ARBA00009935"/>
    </source>
</evidence>
<organism evidence="12 13">
    <name type="scientific">Glaciecola petra</name>
    <dbReference type="NCBI Taxonomy" id="3075602"/>
    <lineage>
        <taxon>Bacteria</taxon>
        <taxon>Pseudomonadati</taxon>
        <taxon>Pseudomonadota</taxon>
        <taxon>Gammaproteobacteria</taxon>
        <taxon>Alteromonadales</taxon>
        <taxon>Alteromonadaceae</taxon>
        <taxon>Glaciecola</taxon>
    </lineage>
</organism>
<comment type="subcellular location">
    <subcellularLocation>
        <location evidence="7">Cytoplasm</location>
    </subcellularLocation>
</comment>
<comment type="caution">
    <text evidence="12">The sequence shown here is derived from an EMBL/GenBank/DDBJ whole genome shotgun (WGS) entry which is preliminary data.</text>
</comment>
<protein>
    <recommendedName>
        <fullName evidence="3 7">Uroporphyrinogen decarboxylase</fullName>
        <shortName evidence="7">UPD</shortName>
        <shortName evidence="7">URO-D</shortName>
        <ecNumber evidence="3 7">4.1.1.37</ecNumber>
    </recommendedName>
</protein>
<evidence type="ECO:0000256" key="9">
    <source>
        <dbReference type="RuleBase" id="RU004169"/>
    </source>
</evidence>
<comment type="similarity">
    <text evidence="2 7 9">Belongs to the uroporphyrinogen decarboxylase family.</text>
</comment>
<dbReference type="HAMAP" id="MF_00218">
    <property type="entry name" value="URO_D"/>
    <property type="match status" value="1"/>
</dbReference>
<dbReference type="EC" id="4.1.1.37" evidence="3 7"/>
<name>A0ABU2ZU73_9ALTE</name>
<dbReference type="SUPFAM" id="SSF51726">
    <property type="entry name" value="UROD/MetE-like"/>
    <property type="match status" value="1"/>
</dbReference>
<dbReference type="EMBL" id="JAVRHX010000005">
    <property type="protein sequence ID" value="MDT0596189.1"/>
    <property type="molecule type" value="Genomic_DNA"/>
</dbReference>
<keyword evidence="13" id="KW-1185">Reference proteome</keyword>
<feature type="binding site" evidence="7">
    <location>
        <position position="327"/>
    </location>
    <ligand>
        <name>substrate</name>
    </ligand>
</feature>
<comment type="function">
    <text evidence="7">Catalyzes the decarboxylation of four acetate groups of uroporphyrinogen-III to yield coproporphyrinogen-III.</text>
</comment>
<proteinExistence type="inferred from homology"/>
<comment type="subunit">
    <text evidence="7">Homodimer.</text>
</comment>
<evidence type="ECO:0000256" key="6">
    <source>
        <dbReference type="ARBA" id="ARBA00023244"/>
    </source>
</evidence>
<dbReference type="Gene3D" id="3.20.20.210">
    <property type="match status" value="1"/>
</dbReference>
<evidence type="ECO:0000256" key="5">
    <source>
        <dbReference type="ARBA" id="ARBA00023239"/>
    </source>
</evidence>
<feature type="site" description="Transition state stabilizer" evidence="7">
    <location>
        <position position="77"/>
    </location>
</feature>
<dbReference type="Proteomes" id="UP001253545">
    <property type="component" value="Unassembled WGS sequence"/>
</dbReference>
<dbReference type="NCBIfam" id="TIGR01464">
    <property type="entry name" value="hemE"/>
    <property type="match status" value="1"/>
</dbReference>
<evidence type="ECO:0000256" key="7">
    <source>
        <dbReference type="HAMAP-Rule" id="MF_00218"/>
    </source>
</evidence>
<evidence type="ECO:0000256" key="4">
    <source>
        <dbReference type="ARBA" id="ARBA00022793"/>
    </source>
</evidence>
<dbReference type="GO" id="GO:0004853">
    <property type="term" value="F:uroporphyrinogen decarboxylase activity"/>
    <property type="evidence" value="ECO:0007669"/>
    <property type="project" value="UniProtKB-EC"/>
</dbReference>
<keyword evidence="7" id="KW-0963">Cytoplasm</keyword>
<comment type="pathway">
    <text evidence="1 7 8">Porphyrin-containing compound metabolism; protoporphyrin-IX biosynthesis; coproporphyrinogen-III from 5-aminolevulinate: step 4/4.</text>
</comment>
<evidence type="ECO:0000259" key="10">
    <source>
        <dbReference type="PROSITE" id="PS00906"/>
    </source>
</evidence>
<dbReference type="CDD" id="cd00717">
    <property type="entry name" value="URO-D"/>
    <property type="match status" value="1"/>
</dbReference>
<dbReference type="InterPro" id="IPR038071">
    <property type="entry name" value="UROD/MetE-like_sf"/>
</dbReference>
<dbReference type="InterPro" id="IPR006361">
    <property type="entry name" value="Uroporphyrinogen_deCO2ase_HemE"/>
</dbReference>
<feature type="domain" description="Uroporphyrinogen decarboxylase (URO-D)" evidence="11">
    <location>
        <begin position="142"/>
        <end position="158"/>
    </location>
</feature>
<keyword evidence="5 7" id="KW-0456">Lyase</keyword>
<evidence type="ECO:0000256" key="1">
    <source>
        <dbReference type="ARBA" id="ARBA00004804"/>
    </source>
</evidence>
<evidence type="ECO:0000256" key="8">
    <source>
        <dbReference type="RuleBase" id="RU000554"/>
    </source>
</evidence>
<evidence type="ECO:0000313" key="13">
    <source>
        <dbReference type="Proteomes" id="UP001253545"/>
    </source>
</evidence>
<accession>A0ABU2ZU73</accession>
<evidence type="ECO:0000256" key="3">
    <source>
        <dbReference type="ARBA" id="ARBA00012288"/>
    </source>
</evidence>
<gene>
    <name evidence="7 12" type="primary">hemE</name>
    <name evidence="12" type="ORF">RM552_15145</name>
</gene>
<feature type="binding site" evidence="7">
    <location>
        <position position="77"/>
    </location>
    <ligand>
        <name>substrate</name>
    </ligand>
</feature>
<keyword evidence="6 7" id="KW-0627">Porphyrin biosynthesis</keyword>
<dbReference type="InterPro" id="IPR000257">
    <property type="entry name" value="Uroporphyrinogen_deCOase"/>
</dbReference>
<dbReference type="PANTHER" id="PTHR21091">
    <property type="entry name" value="METHYLTETRAHYDROFOLATE:HOMOCYSTEINE METHYLTRANSFERASE RELATED"/>
    <property type="match status" value="1"/>
</dbReference>
<dbReference type="PROSITE" id="PS00907">
    <property type="entry name" value="UROD_2"/>
    <property type="match status" value="1"/>
</dbReference>
<keyword evidence="4 7" id="KW-0210">Decarboxylase</keyword>
<comment type="catalytic activity">
    <reaction evidence="7 8">
        <text>uroporphyrinogen III + 4 H(+) = coproporphyrinogen III + 4 CO2</text>
        <dbReference type="Rhea" id="RHEA:19865"/>
        <dbReference type="ChEBI" id="CHEBI:15378"/>
        <dbReference type="ChEBI" id="CHEBI:16526"/>
        <dbReference type="ChEBI" id="CHEBI:57308"/>
        <dbReference type="ChEBI" id="CHEBI:57309"/>
        <dbReference type="EC" id="4.1.1.37"/>
    </reaction>
</comment>
<feature type="binding site" evidence="7">
    <location>
        <begin position="27"/>
        <end position="31"/>
    </location>
    <ligand>
        <name>substrate</name>
    </ligand>
</feature>
<feature type="domain" description="Uroporphyrinogen decarboxylase (URO-D)" evidence="10">
    <location>
        <begin position="22"/>
        <end position="31"/>
    </location>
</feature>
<comment type="caution">
    <text evidence="7">Lacks conserved residue(s) required for the propagation of feature annotation.</text>
</comment>